<sequence length="716" mass="78418">MKKLGSILASVVMLASITAPLKAPVKVSATENYNYGEALQKGIMFYEFQRSGDLPENGRNNWRGDSGLTDGKDNGLDLTGGWYDAGDHVKFNLPMAYTVSMLSWSVYESRGAYEKSGQLPYILDNIKWATDYLIKCHPSPNEYYYQVGDAAADHSWWGSAEVMPMARPSFKVDTANPGSAVVGQTAAALAAASIIFKDTDPSYSELCLKHAKELFTFADTTRSDAGYKAAQGCYSSWSGFYDELTWAATWLNMATGDSAYLDKAESYVPNWGVELGTSTPKYTWAHNWDNCIFGSYLLLARLTNKPLYKECAERNLDWWSTGVGTQRVPYSAKGLAVLDMWGSLRYATTQAFLASVYADWSGCDVTKATAYENFAKSQIDYALGSTGRSFVVGFGENSPTHPHHRTAHSTWMGYLTCNIPDYSRHTLYGALVGGPDTSDKYTDDINNYQNNEVACDYNAGFVGILAKMYDKYGGTPIENFKAIETPVDEYLAYGSSSGTSGNELQLMVSIRNQTGWPARGSDKLSARYFMDITEEIKAGIKPSDFTAKASTSGVKLSGLIPWDVDKNIYYINIDFTGTNISPINNNTYKKDVYMSIGIPYGTAINCANDFSFQGLTATTGGQDGVKTKYIPIYDNGVKVAGEEPTLIVNPTIKKGDVNNDTKISAMDLALLKKHIMGTSTLTGDAFTAADVDSNGKVNSIDLALLKKYILGQITSF</sequence>
<dbReference type="PANTHER" id="PTHR22298">
    <property type="entry name" value="ENDO-1,4-BETA-GLUCANASE"/>
    <property type="match status" value="1"/>
</dbReference>
<dbReference type="GO" id="GO:0008810">
    <property type="term" value="F:cellulase activity"/>
    <property type="evidence" value="ECO:0007669"/>
    <property type="project" value="UniProtKB-EC"/>
</dbReference>
<feature type="domain" description="CBM3" evidence="11">
    <location>
        <begin position="485"/>
        <end position="645"/>
    </location>
</feature>
<dbReference type="InterPro" id="IPR033126">
    <property type="entry name" value="Glyco_hydro_9_Asp/Glu_AS"/>
</dbReference>
<evidence type="ECO:0000259" key="12">
    <source>
        <dbReference type="PROSITE" id="PS51766"/>
    </source>
</evidence>
<dbReference type="OMA" id="APNELWA"/>
<evidence type="ECO:0000256" key="7">
    <source>
        <dbReference type="ARBA" id="ARBA00023326"/>
    </source>
</evidence>
<dbReference type="SUPFAM" id="SSF48208">
    <property type="entry name" value="Six-hairpin glycosidases"/>
    <property type="match status" value="1"/>
</dbReference>
<feature type="active site" evidence="9">
    <location>
        <position position="452"/>
    </location>
</feature>
<evidence type="ECO:0000256" key="2">
    <source>
        <dbReference type="ARBA" id="ARBA00022729"/>
    </source>
</evidence>
<accession>A0A173MZM9</accession>
<evidence type="ECO:0000256" key="3">
    <source>
        <dbReference type="ARBA" id="ARBA00022801"/>
    </source>
</evidence>
<dbReference type="InterPro" id="IPR018221">
    <property type="entry name" value="Glyco_hydro_9_His_AS"/>
</dbReference>
<dbReference type="InterPro" id="IPR036966">
    <property type="entry name" value="CBM3_sf"/>
</dbReference>
<dbReference type="InterPro" id="IPR001701">
    <property type="entry name" value="Glyco_hydro_9"/>
</dbReference>
<dbReference type="PROSITE" id="PS00698">
    <property type="entry name" value="GH9_3"/>
    <property type="match status" value="1"/>
</dbReference>
<keyword evidence="3 8" id="KW-0378">Hydrolase</keyword>
<organism evidence="13">
    <name type="scientific">Clostridium cellulovorans</name>
    <dbReference type="NCBI Taxonomy" id="1493"/>
    <lineage>
        <taxon>Bacteria</taxon>
        <taxon>Bacillati</taxon>
        <taxon>Bacillota</taxon>
        <taxon>Clostridia</taxon>
        <taxon>Eubacteriales</taxon>
        <taxon>Clostridiaceae</taxon>
        <taxon>Clostridium</taxon>
    </lineage>
</organism>
<evidence type="ECO:0000256" key="1">
    <source>
        <dbReference type="ARBA" id="ARBA00000966"/>
    </source>
</evidence>
<dbReference type="CDD" id="cd14256">
    <property type="entry name" value="Dockerin_I"/>
    <property type="match status" value="1"/>
</dbReference>
<feature type="signal peptide" evidence="10">
    <location>
        <begin position="1"/>
        <end position="23"/>
    </location>
</feature>
<dbReference type="Gene3D" id="1.50.10.10">
    <property type="match status" value="1"/>
</dbReference>
<dbReference type="InterPro" id="IPR036439">
    <property type="entry name" value="Dockerin_dom_sf"/>
</dbReference>
<dbReference type="PROSITE" id="PS51766">
    <property type="entry name" value="DOCKERIN"/>
    <property type="match status" value="1"/>
</dbReference>
<keyword evidence="2 10" id="KW-0732">Signal</keyword>
<dbReference type="FunFam" id="1.50.10.10:FF:000020">
    <property type="entry name" value="Endoglucanase"/>
    <property type="match status" value="1"/>
</dbReference>
<evidence type="ECO:0000256" key="5">
    <source>
        <dbReference type="ARBA" id="ARBA00023277"/>
    </source>
</evidence>
<dbReference type="Gene3D" id="2.60.40.710">
    <property type="entry name" value="Endoglucanase-like"/>
    <property type="match status" value="1"/>
</dbReference>
<name>A0A173MZM9_CLOCL</name>
<protein>
    <recommendedName>
        <fullName evidence="10">Glucanase</fullName>
        <ecNumber evidence="10">3.2.1.-</ecNumber>
    </recommendedName>
</protein>
<evidence type="ECO:0000256" key="10">
    <source>
        <dbReference type="RuleBase" id="RU361166"/>
    </source>
</evidence>
<feature type="chain" id="PRO_5039763319" description="Glucanase" evidence="10">
    <location>
        <begin position="24"/>
        <end position="716"/>
    </location>
</feature>
<keyword evidence="7 8" id="KW-0624">Polysaccharide degradation</keyword>
<comment type="similarity">
    <text evidence="8 10">Belongs to the glycosyl hydrolase 9 (cellulase E) family.</text>
</comment>
<dbReference type="InterPro" id="IPR012341">
    <property type="entry name" value="6hp_glycosidase-like_sf"/>
</dbReference>
<dbReference type="InterPro" id="IPR016134">
    <property type="entry name" value="Dockerin_dom"/>
</dbReference>
<comment type="catalytic activity">
    <reaction evidence="1">
        <text>Endohydrolysis of (1-&gt;4)-beta-D-glucosidic linkages in cellulose, lichenin and cereal beta-D-glucans.</text>
        <dbReference type="EC" id="3.2.1.4"/>
    </reaction>
</comment>
<dbReference type="EC" id="3.2.1.-" evidence="10"/>
<proteinExistence type="inferred from homology"/>
<keyword evidence="6 8" id="KW-0326">Glycosidase</keyword>
<evidence type="ECO:0000256" key="4">
    <source>
        <dbReference type="ARBA" id="ARBA00023001"/>
    </source>
</evidence>
<dbReference type="SUPFAM" id="SSF49384">
    <property type="entry name" value="Carbohydrate-binding domain"/>
    <property type="match status" value="1"/>
</dbReference>
<dbReference type="PROSITE" id="PS00448">
    <property type="entry name" value="CLOS_CELLULOSOME_RPT"/>
    <property type="match status" value="1"/>
</dbReference>
<feature type="domain" description="Dockerin" evidence="12">
    <location>
        <begin position="650"/>
        <end position="716"/>
    </location>
</feature>
<gene>
    <name evidence="13" type="primary">Eng9B</name>
</gene>
<reference evidence="13" key="1">
    <citation type="submission" date="2009-04" db="EMBL/GenBank/DDBJ databases">
        <title>Clostridium cellulovorans cellulosomal and noncellulosomal genes.</title>
        <authorList>
            <person name="Tamaru Y."/>
        </authorList>
    </citation>
    <scope>NUCLEOTIDE SEQUENCE</scope>
</reference>
<dbReference type="InterPro" id="IPR018247">
    <property type="entry name" value="EF_Hand_1_Ca_BS"/>
</dbReference>
<dbReference type="Pfam" id="PF00759">
    <property type="entry name" value="Glyco_hydro_9"/>
    <property type="match status" value="1"/>
</dbReference>
<dbReference type="InterPro" id="IPR008965">
    <property type="entry name" value="CBM2/CBM3_carb-bd_dom_sf"/>
</dbReference>
<dbReference type="InterPro" id="IPR001956">
    <property type="entry name" value="CBM3"/>
</dbReference>
<dbReference type="Pfam" id="PF00404">
    <property type="entry name" value="Dockerin_1"/>
    <property type="match status" value="1"/>
</dbReference>
<evidence type="ECO:0000256" key="8">
    <source>
        <dbReference type="PROSITE-ProRule" id="PRU10059"/>
    </source>
</evidence>
<dbReference type="PROSITE" id="PS00018">
    <property type="entry name" value="EF_HAND_1"/>
    <property type="match status" value="1"/>
</dbReference>
<dbReference type="GO" id="GO:0030248">
    <property type="term" value="F:cellulose binding"/>
    <property type="evidence" value="ECO:0007669"/>
    <property type="project" value="InterPro"/>
</dbReference>
<evidence type="ECO:0000313" key="13">
    <source>
        <dbReference type="EMBL" id="BAV13037.1"/>
    </source>
</evidence>
<dbReference type="EMBL" id="AB499138">
    <property type="protein sequence ID" value="BAV13037.1"/>
    <property type="molecule type" value="Genomic_DNA"/>
</dbReference>
<keyword evidence="5 8" id="KW-0119">Carbohydrate metabolism</keyword>
<evidence type="ECO:0000256" key="9">
    <source>
        <dbReference type="PROSITE-ProRule" id="PRU10060"/>
    </source>
</evidence>
<dbReference type="SUPFAM" id="SSF63446">
    <property type="entry name" value="Type I dockerin domain"/>
    <property type="match status" value="1"/>
</dbReference>
<evidence type="ECO:0000256" key="6">
    <source>
        <dbReference type="ARBA" id="ARBA00023295"/>
    </source>
</evidence>
<dbReference type="GO" id="GO:0030245">
    <property type="term" value="P:cellulose catabolic process"/>
    <property type="evidence" value="ECO:0007669"/>
    <property type="project" value="UniProtKB-KW"/>
</dbReference>
<evidence type="ECO:0000259" key="11">
    <source>
        <dbReference type="PROSITE" id="PS51172"/>
    </source>
</evidence>
<dbReference type="InterPro" id="IPR008928">
    <property type="entry name" value="6-hairpin_glycosidase_sf"/>
</dbReference>
<dbReference type="PROSITE" id="PS00592">
    <property type="entry name" value="GH9_2"/>
    <property type="match status" value="1"/>
</dbReference>
<feature type="active site" evidence="9">
    <location>
        <position position="443"/>
    </location>
</feature>
<dbReference type="SMART" id="SM01067">
    <property type="entry name" value="CBM_3"/>
    <property type="match status" value="1"/>
</dbReference>
<dbReference type="AlphaFoldDB" id="A0A173MZM9"/>
<dbReference type="Gene3D" id="1.10.1330.10">
    <property type="entry name" value="Dockerin domain"/>
    <property type="match status" value="1"/>
</dbReference>
<keyword evidence="4" id="KW-0136">Cellulose degradation</keyword>
<dbReference type="PROSITE" id="PS51172">
    <property type="entry name" value="CBM3"/>
    <property type="match status" value="1"/>
</dbReference>
<dbReference type="InterPro" id="IPR002105">
    <property type="entry name" value="Dockerin_1_rpt"/>
</dbReference>
<dbReference type="Pfam" id="PF00942">
    <property type="entry name" value="CBM_3"/>
    <property type="match status" value="1"/>
</dbReference>
<feature type="active site" evidence="8">
    <location>
        <position position="403"/>
    </location>
</feature>